<evidence type="ECO:0000313" key="11">
    <source>
        <dbReference type="Proteomes" id="UP000253741"/>
    </source>
</evidence>
<dbReference type="InterPro" id="IPR050196">
    <property type="entry name" value="Cytochrome_P450_Monoox"/>
</dbReference>
<dbReference type="PRINTS" id="PR00385">
    <property type="entry name" value="P450"/>
</dbReference>
<dbReference type="GO" id="GO:0016705">
    <property type="term" value="F:oxidoreductase activity, acting on paired donors, with incorporation or reduction of molecular oxygen"/>
    <property type="evidence" value="ECO:0007669"/>
    <property type="project" value="InterPro"/>
</dbReference>
<dbReference type="InterPro" id="IPR036396">
    <property type="entry name" value="Cyt_P450_sf"/>
</dbReference>
<dbReference type="Proteomes" id="UP000253741">
    <property type="component" value="Unassembled WGS sequence"/>
</dbReference>
<dbReference type="GO" id="GO:0005506">
    <property type="term" value="F:iron ion binding"/>
    <property type="evidence" value="ECO:0007669"/>
    <property type="project" value="InterPro"/>
</dbReference>
<dbReference type="InterPro" id="IPR002401">
    <property type="entry name" value="Cyt_P450_E_grp-I"/>
</dbReference>
<dbReference type="PRINTS" id="PR00463">
    <property type="entry name" value="EP450I"/>
</dbReference>
<comment type="caution">
    <text evidence="10">The sequence shown here is derived from an EMBL/GenBank/DDBJ whole genome shotgun (WGS) entry which is preliminary data.</text>
</comment>
<dbReference type="SUPFAM" id="SSF48264">
    <property type="entry name" value="Cytochrome P450"/>
    <property type="match status" value="1"/>
</dbReference>
<dbReference type="CDD" id="cd20620">
    <property type="entry name" value="CYP132-like"/>
    <property type="match status" value="1"/>
</dbReference>
<dbReference type="PROSITE" id="PS00086">
    <property type="entry name" value="CYTOCHROME_P450"/>
    <property type="match status" value="1"/>
</dbReference>
<sequence length="619" mass="69044">MEGPESELSESRPDPRSPPGPEEDCSGRVVPPLVMRSPFDGAVRNGEPGRRRTAARARSAAVHRRTFSRSPPQRYGRTTRAGSLENPRTHVIQPGFRPRAVSVCHQIETRTRLLPDVVAAPPTPSLPIRRPATCPSPPILETTVTDVQLNPESPAPTESIPVPGPLRLRDMRDITRNIPRYLSALRDQHGPLVRVPMGKSDAFLVSDFDVVQDVIIASSRRFDKDAEKTGPGPDDWGSSLERVLGKGLVTSVGTYHRRQRRLIQPVFHRRRIAGYGTAFASIADEFSGTFRDGVRLNFHESMYELALGMVTRTLFDVSLESEAAESIRSAFPREGGPLRWELSPIGKVLLRLPLPANRKFKRGLKTVDDIVYGMIDERRQGPGDGDDLLSVLLHVTDADTGEHLTDEELRDEAMTLLMAGHETSSGSLTWTYYLLGTNPEIREKMHAELDEVLGDRLPTVEDLPRLTYTDAVYSEALRLFPPAWVLVRRALEDYTANGYHIPRNSAVMVSPFVLHRDKTWWPEPERFAPQRFLEGTDDADPLAGHARAQGRPKLAYLPFGAGPRQCIGNVFAQMEGVLALATLSRHWEFEPVGDAPDRVASDFTLQPRGGLDMIPHRRR</sequence>
<evidence type="ECO:0000313" key="10">
    <source>
        <dbReference type="EMBL" id="RDG39655.1"/>
    </source>
</evidence>
<protein>
    <submittedName>
        <fullName evidence="10">Cytochrome P450</fullName>
    </submittedName>
</protein>
<reference evidence="10 11" key="1">
    <citation type="submission" date="2018-07" db="EMBL/GenBank/DDBJ databases">
        <title>Streptomyces species from bats.</title>
        <authorList>
            <person name="Dunlap C."/>
        </authorList>
    </citation>
    <scope>NUCLEOTIDE SEQUENCE [LARGE SCALE GENOMIC DNA]</scope>
    <source>
        <strain evidence="10 11">AC230</strain>
    </source>
</reference>
<dbReference type="InterPro" id="IPR001128">
    <property type="entry name" value="Cyt_P450"/>
</dbReference>
<keyword evidence="2 7" id="KW-0349">Heme</keyword>
<dbReference type="PANTHER" id="PTHR24291">
    <property type="entry name" value="CYTOCHROME P450 FAMILY 4"/>
    <property type="match status" value="1"/>
</dbReference>
<proteinExistence type="inferred from homology"/>
<evidence type="ECO:0000256" key="2">
    <source>
        <dbReference type="ARBA" id="ARBA00022617"/>
    </source>
</evidence>
<feature type="compositionally biased region" description="Basic residues" evidence="9">
    <location>
        <begin position="51"/>
        <end position="67"/>
    </location>
</feature>
<evidence type="ECO:0000256" key="4">
    <source>
        <dbReference type="ARBA" id="ARBA00023002"/>
    </source>
</evidence>
<dbReference type="Pfam" id="PF00067">
    <property type="entry name" value="p450"/>
    <property type="match status" value="1"/>
</dbReference>
<keyword evidence="3 7" id="KW-0479">Metal-binding</keyword>
<evidence type="ECO:0000256" key="7">
    <source>
        <dbReference type="PIRSR" id="PIRSR602401-1"/>
    </source>
</evidence>
<keyword evidence="6 8" id="KW-0503">Monooxygenase</keyword>
<accession>A0A370BJZ0</accession>
<organism evidence="10 11">
    <name type="scientific">Streptomyces corynorhini</name>
    <dbReference type="NCBI Taxonomy" id="2282652"/>
    <lineage>
        <taxon>Bacteria</taxon>
        <taxon>Bacillati</taxon>
        <taxon>Actinomycetota</taxon>
        <taxon>Actinomycetes</taxon>
        <taxon>Kitasatosporales</taxon>
        <taxon>Streptomycetaceae</taxon>
        <taxon>Streptomyces</taxon>
    </lineage>
</organism>
<name>A0A370BJZ0_9ACTN</name>
<feature type="binding site" description="axial binding residue" evidence="7">
    <location>
        <position position="566"/>
    </location>
    <ligand>
        <name>heme</name>
        <dbReference type="ChEBI" id="CHEBI:30413"/>
    </ligand>
    <ligandPart>
        <name>Fe</name>
        <dbReference type="ChEBI" id="CHEBI:18248"/>
    </ligandPart>
</feature>
<dbReference type="InterPro" id="IPR017972">
    <property type="entry name" value="Cyt_P450_CS"/>
</dbReference>
<keyword evidence="4 8" id="KW-0560">Oxidoreductase</keyword>
<dbReference type="PANTHER" id="PTHR24291:SF50">
    <property type="entry name" value="BIFUNCTIONAL ALBAFLAVENONE MONOOXYGENASE_TERPENE SYNTHASE"/>
    <property type="match status" value="1"/>
</dbReference>
<dbReference type="AlphaFoldDB" id="A0A370BJZ0"/>
<keyword evidence="11" id="KW-1185">Reference proteome</keyword>
<comment type="cofactor">
    <cofactor evidence="7">
        <name>heme</name>
        <dbReference type="ChEBI" id="CHEBI:30413"/>
    </cofactor>
</comment>
<feature type="region of interest" description="Disordered" evidence="9">
    <location>
        <begin position="1"/>
        <end position="81"/>
    </location>
</feature>
<evidence type="ECO:0000256" key="6">
    <source>
        <dbReference type="ARBA" id="ARBA00023033"/>
    </source>
</evidence>
<comment type="similarity">
    <text evidence="1 8">Belongs to the cytochrome P450 family.</text>
</comment>
<dbReference type="GO" id="GO:0020037">
    <property type="term" value="F:heme binding"/>
    <property type="evidence" value="ECO:0007669"/>
    <property type="project" value="InterPro"/>
</dbReference>
<dbReference type="Gene3D" id="1.10.630.10">
    <property type="entry name" value="Cytochrome P450"/>
    <property type="match status" value="1"/>
</dbReference>
<dbReference type="EMBL" id="QQNA01000014">
    <property type="protein sequence ID" value="RDG39655.1"/>
    <property type="molecule type" value="Genomic_DNA"/>
</dbReference>
<dbReference type="GO" id="GO:0004497">
    <property type="term" value="F:monooxygenase activity"/>
    <property type="evidence" value="ECO:0007669"/>
    <property type="project" value="UniProtKB-KW"/>
</dbReference>
<gene>
    <name evidence="10" type="ORF">DVH02_02745</name>
</gene>
<evidence type="ECO:0000256" key="3">
    <source>
        <dbReference type="ARBA" id="ARBA00022723"/>
    </source>
</evidence>
<keyword evidence="5 7" id="KW-0408">Iron</keyword>
<evidence type="ECO:0000256" key="9">
    <source>
        <dbReference type="SAM" id="MobiDB-lite"/>
    </source>
</evidence>
<evidence type="ECO:0000256" key="5">
    <source>
        <dbReference type="ARBA" id="ARBA00023004"/>
    </source>
</evidence>
<evidence type="ECO:0000256" key="8">
    <source>
        <dbReference type="RuleBase" id="RU000461"/>
    </source>
</evidence>
<evidence type="ECO:0000256" key="1">
    <source>
        <dbReference type="ARBA" id="ARBA00010617"/>
    </source>
</evidence>